<dbReference type="PANTHER" id="PTHR44196:SF1">
    <property type="entry name" value="DEHYDROGENASE_REDUCTASE SDR FAMILY MEMBER 7B"/>
    <property type="match status" value="1"/>
</dbReference>
<feature type="domain" description="Ketoreductase" evidence="3">
    <location>
        <begin position="18"/>
        <end position="199"/>
    </location>
</feature>
<dbReference type="SMART" id="SM00822">
    <property type="entry name" value="PKS_KR"/>
    <property type="match status" value="1"/>
</dbReference>
<protein>
    <submittedName>
        <fullName evidence="4">SDR family NAD(P)-dependent oxidoreductase</fullName>
    </submittedName>
</protein>
<proteinExistence type="inferred from homology"/>
<dbReference type="InterPro" id="IPR057326">
    <property type="entry name" value="KR_dom"/>
</dbReference>
<evidence type="ECO:0000259" key="3">
    <source>
        <dbReference type="SMART" id="SM00822"/>
    </source>
</evidence>
<evidence type="ECO:0000313" key="4">
    <source>
        <dbReference type="EMBL" id="QMV72327.1"/>
    </source>
</evidence>
<dbReference type="PRINTS" id="PR00081">
    <property type="entry name" value="GDHRDH"/>
</dbReference>
<reference evidence="4 5" key="1">
    <citation type="journal article" date="2020" name="G3 (Bethesda)">
        <title>CeMbio - The Caenorhabditis elegans Microbiome Resource.</title>
        <authorList>
            <person name="Dirksen P."/>
            <person name="Assie A."/>
            <person name="Zimmermann J."/>
            <person name="Zhang F."/>
            <person name="Tietje A.M."/>
            <person name="Marsh S.A."/>
            <person name="Felix M.A."/>
            <person name="Shapira M."/>
            <person name="Kaleta C."/>
            <person name="Schulenburg H."/>
            <person name="Samuel B."/>
        </authorList>
    </citation>
    <scope>NUCLEOTIDE SEQUENCE [LARGE SCALE GENOMIC DNA]</scope>
    <source>
        <strain evidence="4 5">BIGb0172</strain>
    </source>
</reference>
<accession>A0A7G5EEA2</accession>
<evidence type="ECO:0000256" key="2">
    <source>
        <dbReference type="ARBA" id="ARBA00023002"/>
    </source>
</evidence>
<dbReference type="KEGG" id="cpis:HS961_05510"/>
<dbReference type="Gene3D" id="3.40.50.720">
    <property type="entry name" value="NAD(P)-binding Rossmann-like Domain"/>
    <property type="match status" value="1"/>
</dbReference>
<name>A0A7G5EEA2_9BURK</name>
<dbReference type="GO" id="GO:0016020">
    <property type="term" value="C:membrane"/>
    <property type="evidence" value="ECO:0007669"/>
    <property type="project" value="TreeGrafter"/>
</dbReference>
<dbReference type="SUPFAM" id="SSF51735">
    <property type="entry name" value="NAD(P)-binding Rossmann-fold domains"/>
    <property type="match status" value="1"/>
</dbReference>
<evidence type="ECO:0000256" key="1">
    <source>
        <dbReference type="ARBA" id="ARBA00006484"/>
    </source>
</evidence>
<dbReference type="InterPro" id="IPR002347">
    <property type="entry name" value="SDR_fam"/>
</dbReference>
<comment type="similarity">
    <text evidence="1">Belongs to the short-chain dehydrogenases/reductases (SDR) family.</text>
</comment>
<sequence>MSLLQAKLNPPMADWQGQSVWIIGASSGIGRATAEALQAKGARVIVSARDSAALQAFADSRPGCLALPSDVSQPETVAAAAQAVHTALGGAPDLVLYCAGHYRPLRATAFDLPEMEQHLAVNYVGVLHVLDAVLPMLLQAGRGHIALVGSVAGYRGLPMSLAYGPTKAALNNLAENLYLDLHPKGLGVSIINPGFVETPLTAQNQFSMPALISPAEAAQHILQGWARGYFEMNFPRRFTRWMRLLRCLPDRWYFASVRRITKV</sequence>
<gene>
    <name evidence="4" type="ORF">HS961_05510</name>
</gene>
<keyword evidence="2" id="KW-0560">Oxidoreductase</keyword>
<dbReference type="Proteomes" id="UP000515240">
    <property type="component" value="Chromosome"/>
</dbReference>
<dbReference type="EMBL" id="CP058554">
    <property type="protein sequence ID" value="QMV72327.1"/>
    <property type="molecule type" value="Genomic_DNA"/>
</dbReference>
<dbReference type="PANTHER" id="PTHR44196">
    <property type="entry name" value="DEHYDROGENASE/REDUCTASE SDR FAMILY MEMBER 7B"/>
    <property type="match status" value="1"/>
</dbReference>
<dbReference type="Pfam" id="PF00106">
    <property type="entry name" value="adh_short"/>
    <property type="match status" value="1"/>
</dbReference>
<keyword evidence="5" id="KW-1185">Reference proteome</keyword>
<dbReference type="AlphaFoldDB" id="A0A7G5EEA2"/>
<dbReference type="RefSeq" id="WP_182326747.1">
    <property type="nucleotide sequence ID" value="NZ_CP058554.1"/>
</dbReference>
<evidence type="ECO:0000313" key="5">
    <source>
        <dbReference type="Proteomes" id="UP000515240"/>
    </source>
</evidence>
<dbReference type="InterPro" id="IPR036291">
    <property type="entry name" value="NAD(P)-bd_dom_sf"/>
</dbReference>
<dbReference type="GO" id="GO:0016491">
    <property type="term" value="F:oxidoreductase activity"/>
    <property type="evidence" value="ECO:0007669"/>
    <property type="project" value="UniProtKB-KW"/>
</dbReference>
<organism evidence="4 5">
    <name type="scientific">Comamonas piscis</name>
    <dbReference type="NCBI Taxonomy" id="1562974"/>
    <lineage>
        <taxon>Bacteria</taxon>
        <taxon>Pseudomonadati</taxon>
        <taxon>Pseudomonadota</taxon>
        <taxon>Betaproteobacteria</taxon>
        <taxon>Burkholderiales</taxon>
        <taxon>Comamonadaceae</taxon>
        <taxon>Comamonas</taxon>
    </lineage>
</organism>